<feature type="domain" description="Aminotransferase class I/classII large" evidence="7">
    <location>
        <begin position="38"/>
        <end position="364"/>
    </location>
</feature>
<comment type="cofactor">
    <cofactor evidence="1 6">
        <name>pyridoxal 5'-phosphate</name>
        <dbReference type="ChEBI" id="CHEBI:597326"/>
    </cofactor>
</comment>
<dbReference type="Gene3D" id="3.40.640.10">
    <property type="entry name" value="Type I PLP-dependent aspartate aminotransferase-like (Major domain)"/>
    <property type="match status" value="1"/>
</dbReference>
<dbReference type="GO" id="GO:0000105">
    <property type="term" value="P:L-histidine biosynthetic process"/>
    <property type="evidence" value="ECO:0007669"/>
    <property type="project" value="UniProtKB-UniRule"/>
</dbReference>
<comment type="pathway">
    <text evidence="6">Amino-acid biosynthesis; L-histidine biosynthesis; L-histidine from 5-phospho-alpha-D-ribose 1-diphosphate: step 7/9.</text>
</comment>
<name>A0A660SE38_UNCW3</name>
<organism evidence="8 9">
    <name type="scientific">candidate division WOR-3 bacterium</name>
    <dbReference type="NCBI Taxonomy" id="2052148"/>
    <lineage>
        <taxon>Bacteria</taxon>
        <taxon>Bacteria division WOR-3</taxon>
    </lineage>
</organism>
<comment type="subunit">
    <text evidence="2 6">Homodimer.</text>
</comment>
<dbReference type="GO" id="GO:0004400">
    <property type="term" value="F:histidinol-phosphate transaminase activity"/>
    <property type="evidence" value="ECO:0007669"/>
    <property type="project" value="UniProtKB-UniRule"/>
</dbReference>
<dbReference type="Gene3D" id="3.90.1150.10">
    <property type="entry name" value="Aspartate Aminotransferase, domain 1"/>
    <property type="match status" value="1"/>
</dbReference>
<dbReference type="UniPathway" id="UPA00031">
    <property type="reaction ID" value="UER00012"/>
</dbReference>
<dbReference type="InterPro" id="IPR050106">
    <property type="entry name" value="HistidinolP_aminotransfase"/>
</dbReference>
<dbReference type="NCBIfam" id="TIGR01141">
    <property type="entry name" value="hisC"/>
    <property type="match status" value="1"/>
</dbReference>
<evidence type="ECO:0000256" key="4">
    <source>
        <dbReference type="ARBA" id="ARBA00022679"/>
    </source>
</evidence>
<keyword evidence="6" id="KW-0368">Histidine biosynthesis</keyword>
<sequence>MGVAVADLQPRPNLSRIKPYQPGRPIEVVARELGIKDEIIKLASNENPLGISPLARKALAENIREGNFYPDDSGYLLKEKLAQRYGVDPEMVILGNGSVDLIYLSAFAYLDPGDQLIMTRGSFIIAKIATHIMNGELIEIPPTKEMRHDLKGILNAITDRTKVIYLDNPINPFGTIVGREEFDRFVDHLPPHVLLISDEAYYEYSTDKNYIDSMKHLMAGKNILILHTFSKIYGLAGLRIGYGIARKEIITALMKVRLPFNASRMAQIAAYHALDDEEHVRKSVKVNEAGKEYLYREYDRLGLFYLPTNANFIFVDFKIDAQPIFEKLQRRGVITRPIPQYGFPTALRITIGDEHQNRKLISALEEILGGASQ</sequence>
<protein>
    <recommendedName>
        <fullName evidence="6">Histidinol-phosphate aminotransferase</fullName>
        <ecNumber evidence="6">2.6.1.9</ecNumber>
    </recommendedName>
    <alternativeName>
        <fullName evidence="6">Imidazole acetol-phosphate transaminase</fullName>
    </alternativeName>
</protein>
<evidence type="ECO:0000313" key="8">
    <source>
        <dbReference type="EMBL" id="RKX68923.1"/>
    </source>
</evidence>
<evidence type="ECO:0000256" key="3">
    <source>
        <dbReference type="ARBA" id="ARBA00022576"/>
    </source>
</evidence>
<dbReference type="EC" id="2.6.1.9" evidence="6"/>
<dbReference type="HAMAP" id="MF_01023">
    <property type="entry name" value="HisC_aminotrans_2"/>
    <property type="match status" value="1"/>
</dbReference>
<evidence type="ECO:0000256" key="6">
    <source>
        <dbReference type="HAMAP-Rule" id="MF_01023"/>
    </source>
</evidence>
<evidence type="ECO:0000256" key="1">
    <source>
        <dbReference type="ARBA" id="ARBA00001933"/>
    </source>
</evidence>
<keyword evidence="4 6" id="KW-0808">Transferase</keyword>
<keyword evidence="3 6" id="KW-0032">Aminotransferase</keyword>
<reference evidence="8 9" key="1">
    <citation type="submission" date="2018-06" db="EMBL/GenBank/DDBJ databases">
        <title>Extensive metabolic versatility and redundancy in microbially diverse, dynamic hydrothermal sediments.</title>
        <authorList>
            <person name="Dombrowski N."/>
            <person name="Teske A."/>
            <person name="Baker B.J."/>
        </authorList>
    </citation>
    <scope>NUCLEOTIDE SEQUENCE [LARGE SCALE GENOMIC DNA]</scope>
    <source>
        <strain evidence="8">B36_G15</strain>
    </source>
</reference>
<evidence type="ECO:0000256" key="2">
    <source>
        <dbReference type="ARBA" id="ARBA00011738"/>
    </source>
</evidence>
<comment type="caution">
    <text evidence="8">The sequence shown here is derived from an EMBL/GenBank/DDBJ whole genome shotgun (WGS) entry which is preliminary data.</text>
</comment>
<dbReference type="AlphaFoldDB" id="A0A660SE38"/>
<dbReference type="InterPro" id="IPR005861">
    <property type="entry name" value="HisP_aminotrans"/>
</dbReference>
<dbReference type="Proteomes" id="UP000268469">
    <property type="component" value="Unassembled WGS sequence"/>
</dbReference>
<dbReference type="InterPro" id="IPR015422">
    <property type="entry name" value="PyrdxlP-dep_Trfase_small"/>
</dbReference>
<dbReference type="InterPro" id="IPR004839">
    <property type="entry name" value="Aminotransferase_I/II_large"/>
</dbReference>
<evidence type="ECO:0000259" key="7">
    <source>
        <dbReference type="Pfam" id="PF00155"/>
    </source>
</evidence>
<dbReference type="PANTHER" id="PTHR43643">
    <property type="entry name" value="HISTIDINOL-PHOSPHATE AMINOTRANSFERASE 2"/>
    <property type="match status" value="1"/>
</dbReference>
<dbReference type="SUPFAM" id="SSF53383">
    <property type="entry name" value="PLP-dependent transferases"/>
    <property type="match status" value="1"/>
</dbReference>
<evidence type="ECO:0000256" key="5">
    <source>
        <dbReference type="ARBA" id="ARBA00022898"/>
    </source>
</evidence>
<dbReference type="Pfam" id="PF00155">
    <property type="entry name" value="Aminotran_1_2"/>
    <property type="match status" value="1"/>
</dbReference>
<proteinExistence type="inferred from homology"/>
<feature type="modified residue" description="N6-(pyridoxal phosphate)lysine" evidence="6">
    <location>
        <position position="231"/>
    </location>
</feature>
<comment type="similarity">
    <text evidence="6">Belongs to the class-II pyridoxal-phosphate-dependent aminotransferase family. Histidinol-phosphate aminotransferase subfamily.</text>
</comment>
<gene>
    <name evidence="6" type="primary">hisC</name>
    <name evidence="8" type="ORF">DRP53_09680</name>
</gene>
<dbReference type="InterPro" id="IPR015424">
    <property type="entry name" value="PyrdxlP-dep_Trfase"/>
</dbReference>
<dbReference type="CDD" id="cd00609">
    <property type="entry name" value="AAT_like"/>
    <property type="match status" value="1"/>
</dbReference>
<keyword evidence="5 6" id="KW-0663">Pyridoxal phosphate</keyword>
<comment type="catalytic activity">
    <reaction evidence="6">
        <text>L-histidinol phosphate + 2-oxoglutarate = 3-(imidazol-4-yl)-2-oxopropyl phosphate + L-glutamate</text>
        <dbReference type="Rhea" id="RHEA:23744"/>
        <dbReference type="ChEBI" id="CHEBI:16810"/>
        <dbReference type="ChEBI" id="CHEBI:29985"/>
        <dbReference type="ChEBI" id="CHEBI:57766"/>
        <dbReference type="ChEBI" id="CHEBI:57980"/>
        <dbReference type="EC" id="2.6.1.9"/>
    </reaction>
</comment>
<dbReference type="PANTHER" id="PTHR43643:SF3">
    <property type="entry name" value="HISTIDINOL-PHOSPHATE AMINOTRANSFERASE"/>
    <property type="match status" value="1"/>
</dbReference>
<dbReference type="EMBL" id="QNBE01000119">
    <property type="protein sequence ID" value="RKX68923.1"/>
    <property type="molecule type" value="Genomic_DNA"/>
</dbReference>
<evidence type="ECO:0000313" key="9">
    <source>
        <dbReference type="Proteomes" id="UP000268469"/>
    </source>
</evidence>
<dbReference type="InterPro" id="IPR015421">
    <property type="entry name" value="PyrdxlP-dep_Trfase_major"/>
</dbReference>
<dbReference type="GO" id="GO:0030170">
    <property type="term" value="F:pyridoxal phosphate binding"/>
    <property type="evidence" value="ECO:0007669"/>
    <property type="project" value="InterPro"/>
</dbReference>
<keyword evidence="6" id="KW-0028">Amino-acid biosynthesis</keyword>
<accession>A0A660SE38</accession>